<gene>
    <name evidence="2" type="ORF">OUZ56_032109</name>
</gene>
<keyword evidence="3" id="KW-1185">Reference proteome</keyword>
<organism evidence="2 3">
    <name type="scientific">Daphnia magna</name>
    <dbReference type="NCBI Taxonomy" id="35525"/>
    <lineage>
        <taxon>Eukaryota</taxon>
        <taxon>Metazoa</taxon>
        <taxon>Ecdysozoa</taxon>
        <taxon>Arthropoda</taxon>
        <taxon>Crustacea</taxon>
        <taxon>Branchiopoda</taxon>
        <taxon>Diplostraca</taxon>
        <taxon>Cladocera</taxon>
        <taxon>Anomopoda</taxon>
        <taxon>Daphniidae</taxon>
        <taxon>Daphnia</taxon>
    </lineage>
</organism>
<dbReference type="EMBL" id="JAOYFB010000005">
    <property type="protein sequence ID" value="KAK4017158.1"/>
    <property type="molecule type" value="Genomic_DNA"/>
</dbReference>
<evidence type="ECO:0000313" key="2">
    <source>
        <dbReference type="EMBL" id="KAK4017158.1"/>
    </source>
</evidence>
<dbReference type="Proteomes" id="UP001234178">
    <property type="component" value="Unassembled WGS sequence"/>
</dbReference>
<protein>
    <submittedName>
        <fullName evidence="2">Uncharacterized protein</fullName>
    </submittedName>
</protein>
<reference evidence="2 3" key="1">
    <citation type="journal article" date="2023" name="Nucleic Acids Res.">
        <title>The hologenome of Daphnia magna reveals possible DNA methylation and microbiome-mediated evolution of the host genome.</title>
        <authorList>
            <person name="Chaturvedi A."/>
            <person name="Li X."/>
            <person name="Dhandapani V."/>
            <person name="Marshall H."/>
            <person name="Kissane S."/>
            <person name="Cuenca-Cambronero M."/>
            <person name="Asole G."/>
            <person name="Calvet F."/>
            <person name="Ruiz-Romero M."/>
            <person name="Marangio P."/>
            <person name="Guigo R."/>
            <person name="Rago D."/>
            <person name="Mirbahai L."/>
            <person name="Eastwood N."/>
            <person name="Colbourne J.K."/>
            <person name="Zhou J."/>
            <person name="Mallon E."/>
            <person name="Orsini L."/>
        </authorList>
    </citation>
    <scope>NUCLEOTIDE SEQUENCE [LARGE SCALE GENOMIC DNA]</scope>
    <source>
        <strain evidence="2">LRV0_1</strain>
    </source>
</reference>
<feature type="region of interest" description="Disordered" evidence="1">
    <location>
        <begin position="134"/>
        <end position="167"/>
    </location>
</feature>
<name>A0ABQ9ZW68_9CRUS</name>
<proteinExistence type="predicted"/>
<comment type="caution">
    <text evidence="2">The sequence shown here is derived from an EMBL/GenBank/DDBJ whole genome shotgun (WGS) entry which is preliminary data.</text>
</comment>
<feature type="region of interest" description="Disordered" evidence="1">
    <location>
        <begin position="185"/>
        <end position="212"/>
    </location>
</feature>
<evidence type="ECO:0000256" key="1">
    <source>
        <dbReference type="SAM" id="MobiDB-lite"/>
    </source>
</evidence>
<feature type="compositionally biased region" description="Basic and acidic residues" evidence="1">
    <location>
        <begin position="151"/>
        <end position="162"/>
    </location>
</feature>
<evidence type="ECO:0000313" key="3">
    <source>
        <dbReference type="Proteomes" id="UP001234178"/>
    </source>
</evidence>
<accession>A0ABQ9ZW68</accession>
<sequence>MAYRDLFTTSLQHPIPKWDLKSCLCGLERSLSTWRIIESLCELADIFISPIILLSVHSSKTSYVARSPQMQKSHLCPSWSAAAAASYGETNFFIRWFLHKTLQPQQTNLDTNEIFAFVKNTQRRIPSTNILEKKKAMKRSEGQRKRWNRYNYEKERKKREDAAATAAGSDVPSRIVVLVPDPSEVPAVPRSSTDLDSYTLPEAGPSNIPDSTTIYTTEVDLSQSERLTVEKKACACQNEKSILSEEERNGRFCTTKK</sequence>
<feature type="compositionally biased region" description="Basic and acidic residues" evidence="1">
    <location>
        <begin position="134"/>
        <end position="144"/>
    </location>
</feature>